<gene>
    <name evidence="1" type="ORF">POCTA_138.1.T1280024</name>
    <name evidence="2" type="ORF">POCTA_138.1.T1280026</name>
</gene>
<accession>A0A8S1XNU1</accession>
<protein>
    <submittedName>
        <fullName evidence="1">Uncharacterized protein</fullName>
    </submittedName>
</protein>
<organism evidence="1 3">
    <name type="scientific">Paramecium octaurelia</name>
    <dbReference type="NCBI Taxonomy" id="43137"/>
    <lineage>
        <taxon>Eukaryota</taxon>
        <taxon>Sar</taxon>
        <taxon>Alveolata</taxon>
        <taxon>Ciliophora</taxon>
        <taxon>Intramacronucleata</taxon>
        <taxon>Oligohymenophorea</taxon>
        <taxon>Peniculida</taxon>
        <taxon>Parameciidae</taxon>
        <taxon>Paramecium</taxon>
    </lineage>
</organism>
<proteinExistence type="predicted"/>
<evidence type="ECO:0000313" key="2">
    <source>
        <dbReference type="EMBL" id="CAD8202688.1"/>
    </source>
</evidence>
<name>A0A8S1XNU1_PAROT</name>
<sequence length="67" mass="7962">MKSITRGNYKNVLYLIEEQLFPQNKNLFDGTDNGSCFRNIIYTITRGYGFTWNIIKFFNNILFITQI</sequence>
<evidence type="ECO:0000313" key="1">
    <source>
        <dbReference type="EMBL" id="CAD8202687.1"/>
    </source>
</evidence>
<dbReference type="EMBL" id="CAJJDP010000128">
    <property type="protein sequence ID" value="CAD8202688.1"/>
    <property type="molecule type" value="Genomic_DNA"/>
</dbReference>
<keyword evidence="3" id="KW-1185">Reference proteome</keyword>
<dbReference type="AlphaFoldDB" id="A0A8S1XNU1"/>
<evidence type="ECO:0000313" key="3">
    <source>
        <dbReference type="Proteomes" id="UP000683925"/>
    </source>
</evidence>
<dbReference type="EMBL" id="CAJJDP010000128">
    <property type="protein sequence ID" value="CAD8202687.1"/>
    <property type="molecule type" value="Genomic_DNA"/>
</dbReference>
<comment type="caution">
    <text evidence="1">The sequence shown here is derived from an EMBL/GenBank/DDBJ whole genome shotgun (WGS) entry which is preliminary data.</text>
</comment>
<reference evidence="1" key="1">
    <citation type="submission" date="2021-01" db="EMBL/GenBank/DDBJ databases">
        <authorList>
            <consortium name="Genoscope - CEA"/>
            <person name="William W."/>
        </authorList>
    </citation>
    <scope>NUCLEOTIDE SEQUENCE</scope>
</reference>
<dbReference type="Proteomes" id="UP000683925">
    <property type="component" value="Unassembled WGS sequence"/>
</dbReference>